<dbReference type="PANTHER" id="PTHR43537">
    <property type="entry name" value="TRANSCRIPTIONAL REGULATOR, GNTR FAMILY"/>
    <property type="match status" value="1"/>
</dbReference>
<evidence type="ECO:0000259" key="4">
    <source>
        <dbReference type="PROSITE" id="PS50949"/>
    </source>
</evidence>
<dbReference type="Pfam" id="PF00392">
    <property type="entry name" value="GntR"/>
    <property type="match status" value="1"/>
</dbReference>
<feature type="domain" description="HTH gntR-type" evidence="4">
    <location>
        <begin position="7"/>
        <end position="74"/>
    </location>
</feature>
<dbReference type="InterPro" id="IPR011711">
    <property type="entry name" value="GntR_C"/>
</dbReference>
<dbReference type="PROSITE" id="PS50949">
    <property type="entry name" value="HTH_GNTR"/>
    <property type="match status" value="1"/>
</dbReference>
<gene>
    <name evidence="5" type="ORF">GCM10011273_12220</name>
</gene>
<reference evidence="5" key="1">
    <citation type="journal article" date="2014" name="Int. J. Syst. Evol. Microbiol.">
        <title>Complete genome sequence of Corynebacterium casei LMG S-19264T (=DSM 44701T), isolated from a smear-ripened cheese.</title>
        <authorList>
            <consortium name="US DOE Joint Genome Institute (JGI-PGF)"/>
            <person name="Walter F."/>
            <person name="Albersmeier A."/>
            <person name="Kalinowski J."/>
            <person name="Ruckert C."/>
        </authorList>
    </citation>
    <scope>NUCLEOTIDE SEQUENCE</scope>
    <source>
        <strain evidence="5">KCTC 32296</strain>
    </source>
</reference>
<dbReference type="GO" id="GO:0003700">
    <property type="term" value="F:DNA-binding transcription factor activity"/>
    <property type="evidence" value="ECO:0007669"/>
    <property type="project" value="InterPro"/>
</dbReference>
<dbReference type="SUPFAM" id="SSF48008">
    <property type="entry name" value="GntR ligand-binding domain-like"/>
    <property type="match status" value="1"/>
</dbReference>
<accession>A0A918Q1E8</accession>
<dbReference type="EMBL" id="BMZB01000001">
    <property type="protein sequence ID" value="GGZ28017.1"/>
    <property type="molecule type" value="Genomic_DNA"/>
</dbReference>
<dbReference type="SMART" id="SM00345">
    <property type="entry name" value="HTH_GNTR"/>
    <property type="match status" value="1"/>
</dbReference>
<dbReference type="Proteomes" id="UP000662572">
    <property type="component" value="Unassembled WGS sequence"/>
</dbReference>
<protein>
    <submittedName>
        <fullName evidence="5">GntR family transcriptional regulator</fullName>
    </submittedName>
</protein>
<dbReference type="RefSeq" id="WP_189485497.1">
    <property type="nucleotide sequence ID" value="NZ_BMZB01000001.1"/>
</dbReference>
<evidence type="ECO:0000313" key="5">
    <source>
        <dbReference type="EMBL" id="GGZ28017.1"/>
    </source>
</evidence>
<dbReference type="AlphaFoldDB" id="A0A918Q1E8"/>
<dbReference type="InterPro" id="IPR036388">
    <property type="entry name" value="WH-like_DNA-bd_sf"/>
</dbReference>
<dbReference type="GO" id="GO:0003677">
    <property type="term" value="F:DNA binding"/>
    <property type="evidence" value="ECO:0007669"/>
    <property type="project" value="UniProtKB-KW"/>
</dbReference>
<keyword evidence="6" id="KW-1185">Reference proteome</keyword>
<evidence type="ECO:0000256" key="1">
    <source>
        <dbReference type="ARBA" id="ARBA00023015"/>
    </source>
</evidence>
<dbReference type="SUPFAM" id="SSF46785">
    <property type="entry name" value="Winged helix' DNA-binding domain"/>
    <property type="match status" value="1"/>
</dbReference>
<keyword evidence="3" id="KW-0804">Transcription</keyword>
<proteinExistence type="predicted"/>
<evidence type="ECO:0000313" key="6">
    <source>
        <dbReference type="Proteomes" id="UP000662572"/>
    </source>
</evidence>
<name>A0A918Q1E8_9CAUL</name>
<reference evidence="5" key="2">
    <citation type="submission" date="2020-09" db="EMBL/GenBank/DDBJ databases">
        <authorList>
            <person name="Sun Q."/>
            <person name="Kim S."/>
        </authorList>
    </citation>
    <scope>NUCLEOTIDE SEQUENCE</scope>
    <source>
        <strain evidence="5">KCTC 32296</strain>
    </source>
</reference>
<dbReference type="Gene3D" id="1.20.120.530">
    <property type="entry name" value="GntR ligand-binding domain-like"/>
    <property type="match status" value="1"/>
</dbReference>
<dbReference type="InterPro" id="IPR036390">
    <property type="entry name" value="WH_DNA-bd_sf"/>
</dbReference>
<evidence type="ECO:0000256" key="3">
    <source>
        <dbReference type="ARBA" id="ARBA00023163"/>
    </source>
</evidence>
<dbReference type="PRINTS" id="PR00035">
    <property type="entry name" value="HTHGNTR"/>
</dbReference>
<organism evidence="5 6">
    <name type="scientific">Asticcacaulis endophyticus</name>
    <dbReference type="NCBI Taxonomy" id="1395890"/>
    <lineage>
        <taxon>Bacteria</taxon>
        <taxon>Pseudomonadati</taxon>
        <taxon>Pseudomonadota</taxon>
        <taxon>Alphaproteobacteria</taxon>
        <taxon>Caulobacterales</taxon>
        <taxon>Caulobacteraceae</taxon>
        <taxon>Asticcacaulis</taxon>
    </lineage>
</organism>
<dbReference type="SMART" id="SM00895">
    <property type="entry name" value="FCD"/>
    <property type="match status" value="1"/>
</dbReference>
<keyword evidence="1" id="KW-0805">Transcription regulation</keyword>
<dbReference type="Gene3D" id="1.10.10.10">
    <property type="entry name" value="Winged helix-like DNA-binding domain superfamily/Winged helix DNA-binding domain"/>
    <property type="match status" value="1"/>
</dbReference>
<evidence type="ECO:0000256" key="2">
    <source>
        <dbReference type="ARBA" id="ARBA00023125"/>
    </source>
</evidence>
<dbReference type="PANTHER" id="PTHR43537:SF44">
    <property type="entry name" value="GNTR FAMILY REGULATORY PROTEIN"/>
    <property type="match status" value="1"/>
</dbReference>
<comment type="caution">
    <text evidence="5">The sequence shown here is derived from an EMBL/GenBank/DDBJ whole genome shotgun (WGS) entry which is preliminary data.</text>
</comment>
<dbReference type="InterPro" id="IPR000524">
    <property type="entry name" value="Tscrpt_reg_HTH_GntR"/>
</dbReference>
<dbReference type="InterPro" id="IPR008920">
    <property type="entry name" value="TF_FadR/GntR_C"/>
</dbReference>
<sequence>MRTQRGASLTYGLLETLGQSIVIGDFDKNGFPTEAELCIRFGASRTVAREAVKMLTAKGLLSARPRQGTKVEPIAHWNLLDPDVTRWLMERQYSNKIYREFTEVRLAIEPVAAALAAQRANKAEIRAIRDGLNGMRNELHDHDAALAADIDFHVAILKASGNPFFLQLRALINTALRISIGLTNKIAGHTASIPAHEAVLLAIENGDAVGAEKAMRAILLESLELLASFQPETAH</sequence>
<keyword evidence="2" id="KW-0238">DNA-binding</keyword>
<dbReference type="Pfam" id="PF07729">
    <property type="entry name" value="FCD"/>
    <property type="match status" value="1"/>
</dbReference>